<dbReference type="SUPFAM" id="SSF52972">
    <property type="entry name" value="ITPase-like"/>
    <property type="match status" value="1"/>
</dbReference>
<dbReference type="Pfam" id="PF01931">
    <property type="entry name" value="NTPase_I-T"/>
    <property type="match status" value="1"/>
</dbReference>
<dbReference type="PANTHER" id="PTHR23276:SF2">
    <property type="entry name" value="PROTEIN PRRC1"/>
    <property type="match status" value="1"/>
</dbReference>
<accession>A0AAJ7N8X0</accession>
<organism evidence="6 7">
    <name type="scientific">Ceratina calcarata</name>
    <dbReference type="NCBI Taxonomy" id="156304"/>
    <lineage>
        <taxon>Eukaryota</taxon>
        <taxon>Metazoa</taxon>
        <taxon>Ecdysozoa</taxon>
        <taxon>Arthropoda</taxon>
        <taxon>Hexapoda</taxon>
        <taxon>Insecta</taxon>
        <taxon>Pterygota</taxon>
        <taxon>Neoptera</taxon>
        <taxon>Endopterygota</taxon>
        <taxon>Hymenoptera</taxon>
        <taxon>Apocrita</taxon>
        <taxon>Aculeata</taxon>
        <taxon>Apoidea</taxon>
        <taxon>Anthophila</taxon>
        <taxon>Apidae</taxon>
        <taxon>Ceratina</taxon>
        <taxon>Zadontomerus</taxon>
    </lineage>
</organism>
<evidence type="ECO:0000256" key="4">
    <source>
        <dbReference type="SAM" id="MobiDB-lite"/>
    </source>
</evidence>
<feature type="region of interest" description="Disordered" evidence="4">
    <location>
        <begin position="1"/>
        <end position="27"/>
    </location>
</feature>
<evidence type="ECO:0000256" key="1">
    <source>
        <dbReference type="ARBA" id="ARBA00004555"/>
    </source>
</evidence>
<evidence type="ECO:0000259" key="5">
    <source>
        <dbReference type="Pfam" id="PF01931"/>
    </source>
</evidence>
<evidence type="ECO:0000256" key="2">
    <source>
        <dbReference type="ARBA" id="ARBA00010298"/>
    </source>
</evidence>
<dbReference type="RefSeq" id="XP_017883569.1">
    <property type="nucleotide sequence ID" value="XM_018028080.2"/>
</dbReference>
<comment type="similarity">
    <text evidence="2">Belongs to the PRRC1 family.</text>
</comment>
<dbReference type="GO" id="GO:0034237">
    <property type="term" value="F:protein kinase A regulatory subunit binding"/>
    <property type="evidence" value="ECO:0007669"/>
    <property type="project" value="TreeGrafter"/>
</dbReference>
<dbReference type="FunFam" id="3.90.950.10:FF:000017">
    <property type="entry name" value="Protein PRRC1-B"/>
    <property type="match status" value="1"/>
</dbReference>
<dbReference type="AlphaFoldDB" id="A0AAJ7N8X0"/>
<feature type="domain" description="Non-canonical purine NTP phosphatase/PRRC1" evidence="5">
    <location>
        <begin position="203"/>
        <end position="320"/>
    </location>
</feature>
<proteinExistence type="inferred from homology"/>
<dbReference type="InterPro" id="IPR026533">
    <property type="entry name" value="NTPase/PRRC1"/>
</dbReference>
<protein>
    <submittedName>
        <fullName evidence="7">Protein PRRC1-like isoform X1</fullName>
    </submittedName>
</protein>
<dbReference type="InterPro" id="IPR029001">
    <property type="entry name" value="ITPase-like_fam"/>
</dbReference>
<evidence type="ECO:0000256" key="3">
    <source>
        <dbReference type="ARBA" id="ARBA00023034"/>
    </source>
</evidence>
<keyword evidence="6" id="KW-1185">Reference proteome</keyword>
<keyword evidence="3" id="KW-0333">Golgi apparatus</keyword>
<gene>
    <name evidence="7" type="primary">LOC108627049</name>
</gene>
<dbReference type="PANTHER" id="PTHR23276">
    <property type="entry name" value="PROTEIN PRRC1"/>
    <property type="match status" value="1"/>
</dbReference>
<dbReference type="KEGG" id="ccal:108627049"/>
<evidence type="ECO:0000313" key="7">
    <source>
        <dbReference type="RefSeq" id="XP_017883569.1"/>
    </source>
</evidence>
<sequence length="382" mass="40996">MTDDSNGESTFEFIERKTDESSTSGEIVKTDSFSSLSSSTSLLMPLGVSTSTGNLLSNVAPPSALPSFISNPGTLLSERPNNLELPIQKKPPEHEPNKSMLNTVVKSKLPQQETQQIIATTTDATPTSQNTQIAMQSENVVQESGMVGGGLLSWVRETVVNSNVLSKVAEKAKNSVNTMITTLDPQMRELLNSGGDMEIIVASDKDSKVSPVRQAFQAVFGKATVTGVAVDSSAVAAQPVGFAAGVKGAEERINSARNLSTVPRDIPIIAVENFLLEVGEDKWYDLGVILLNDPKRNVNLQSFTQMTPVPSQIVAMAQEGTAEDYPLKWSGLSVTVGSLMASSLQVSHNEWHYALTGISRRDIIYLAVQSLAGIYKNTINPL</sequence>
<dbReference type="Proteomes" id="UP000694925">
    <property type="component" value="Unplaced"/>
</dbReference>
<dbReference type="GO" id="GO:0005794">
    <property type="term" value="C:Golgi apparatus"/>
    <property type="evidence" value="ECO:0007669"/>
    <property type="project" value="UniProtKB-SubCell"/>
</dbReference>
<comment type="subcellular location">
    <subcellularLocation>
        <location evidence="1">Golgi apparatus</location>
    </subcellularLocation>
</comment>
<dbReference type="GeneID" id="108627049"/>
<reference evidence="7" key="1">
    <citation type="submission" date="2025-08" db="UniProtKB">
        <authorList>
            <consortium name="RefSeq"/>
        </authorList>
    </citation>
    <scope>IDENTIFICATION</scope>
    <source>
        <tissue evidence="7">Whole body</tissue>
    </source>
</reference>
<dbReference type="Gene3D" id="3.90.950.10">
    <property type="match status" value="1"/>
</dbReference>
<evidence type="ECO:0000313" key="6">
    <source>
        <dbReference type="Proteomes" id="UP000694925"/>
    </source>
</evidence>
<dbReference type="InterPro" id="IPR026534">
    <property type="entry name" value="PRRC1"/>
</dbReference>
<name>A0AAJ7N8X0_9HYME</name>